<accession>A0A409W8W1</accession>
<dbReference type="AlphaFoldDB" id="A0A409W8W1"/>
<dbReference type="Proteomes" id="UP000284706">
    <property type="component" value="Unassembled WGS sequence"/>
</dbReference>
<name>A0A409W8W1_9AGAR</name>
<evidence type="ECO:0000313" key="1">
    <source>
        <dbReference type="EMBL" id="PPQ74947.1"/>
    </source>
</evidence>
<dbReference type="InParanoid" id="A0A409W8W1"/>
<keyword evidence="2" id="KW-1185">Reference proteome</keyword>
<evidence type="ECO:0000313" key="2">
    <source>
        <dbReference type="Proteomes" id="UP000284706"/>
    </source>
</evidence>
<proteinExistence type="predicted"/>
<comment type="caution">
    <text evidence="1">The sequence shown here is derived from an EMBL/GenBank/DDBJ whole genome shotgun (WGS) entry which is preliminary data.</text>
</comment>
<gene>
    <name evidence="1" type="ORF">CVT26_011421</name>
</gene>
<reference evidence="1 2" key="1">
    <citation type="journal article" date="2018" name="Evol. Lett.">
        <title>Horizontal gene cluster transfer increased hallucinogenic mushroom diversity.</title>
        <authorList>
            <person name="Reynolds H.T."/>
            <person name="Vijayakumar V."/>
            <person name="Gluck-Thaler E."/>
            <person name="Korotkin H.B."/>
            <person name="Matheny P.B."/>
            <person name="Slot J.C."/>
        </authorList>
    </citation>
    <scope>NUCLEOTIDE SEQUENCE [LARGE SCALE GENOMIC DNA]</scope>
    <source>
        <strain evidence="1 2">SRW20</strain>
    </source>
</reference>
<dbReference type="EMBL" id="NHYE01005301">
    <property type="protein sequence ID" value="PPQ74947.1"/>
    <property type="molecule type" value="Genomic_DNA"/>
</dbReference>
<organism evidence="1 2">
    <name type="scientific">Gymnopilus dilepis</name>
    <dbReference type="NCBI Taxonomy" id="231916"/>
    <lineage>
        <taxon>Eukaryota</taxon>
        <taxon>Fungi</taxon>
        <taxon>Dikarya</taxon>
        <taxon>Basidiomycota</taxon>
        <taxon>Agaricomycotina</taxon>
        <taxon>Agaricomycetes</taxon>
        <taxon>Agaricomycetidae</taxon>
        <taxon>Agaricales</taxon>
        <taxon>Agaricineae</taxon>
        <taxon>Hymenogastraceae</taxon>
        <taxon>Gymnopilus</taxon>
    </lineage>
</organism>
<sequence>MGVKKVNVDRPVWLNIDCLNLETDRRSAIIGKRWAADASSLISTLFSVHKCPTRSLHTFPFRRLYVLHQNGESRSPIKAQDLGRCLDDKESSVMSNGAHPRTRPFAFGSRPLLALRLVCALPVEHRFCMELGVYVRELLLLDSSDTGDNLALVLSHIGQCAEQRIERFFGTQSIRLSPTARDDLPHRAPRLPICVPELQRRRDTQPATCAPSPEAYHLLPRLAARRLGLPRLLLVD</sequence>
<protein>
    <submittedName>
        <fullName evidence="1">Uncharacterized protein</fullName>
    </submittedName>
</protein>